<reference evidence="1 2" key="1">
    <citation type="submission" date="2016-10" db="EMBL/GenBank/DDBJ databases">
        <authorList>
            <person name="de Groot N.N."/>
        </authorList>
    </citation>
    <scope>NUCLEOTIDE SEQUENCE [LARGE SCALE GENOMIC DNA]</scope>
    <source>
        <strain evidence="1 2">DSM 19219</strain>
    </source>
</reference>
<dbReference type="RefSeq" id="WP_229806537.1">
    <property type="nucleotide sequence ID" value="NZ_BMXH01000017.1"/>
</dbReference>
<evidence type="ECO:0000313" key="2">
    <source>
        <dbReference type="Proteomes" id="UP000198500"/>
    </source>
</evidence>
<dbReference type="EMBL" id="FNNI01000013">
    <property type="protein sequence ID" value="SDY18964.1"/>
    <property type="molecule type" value="Genomic_DNA"/>
</dbReference>
<evidence type="ECO:0008006" key="3">
    <source>
        <dbReference type="Google" id="ProtNLM"/>
    </source>
</evidence>
<dbReference type="AlphaFoldDB" id="A0A1H3HW29"/>
<accession>A0A1H3HW29</accession>
<organism evidence="1 2">
    <name type="scientific">Aidingimonas halophila</name>
    <dbReference type="NCBI Taxonomy" id="574349"/>
    <lineage>
        <taxon>Bacteria</taxon>
        <taxon>Pseudomonadati</taxon>
        <taxon>Pseudomonadota</taxon>
        <taxon>Gammaproteobacteria</taxon>
        <taxon>Oceanospirillales</taxon>
        <taxon>Halomonadaceae</taxon>
        <taxon>Aidingimonas</taxon>
    </lineage>
</organism>
<evidence type="ECO:0000313" key="1">
    <source>
        <dbReference type="EMBL" id="SDY18964.1"/>
    </source>
</evidence>
<protein>
    <recommendedName>
        <fullName evidence="3">DUF2441 domain-containing protein</fullName>
    </recommendedName>
</protein>
<dbReference type="Proteomes" id="UP000198500">
    <property type="component" value="Unassembled WGS sequence"/>
</dbReference>
<proteinExistence type="predicted"/>
<gene>
    <name evidence="1" type="ORF">SAMN05443545_11320</name>
</gene>
<dbReference type="SUPFAM" id="SSF56399">
    <property type="entry name" value="ADP-ribosylation"/>
    <property type="match status" value="1"/>
</dbReference>
<sequence>MLTNAADIFIPVMLNEWEKELELYTVDREGTLVEGHVCSLVKHADITPPVLAAHVEELFPDGVSTHGERYFLRNEAQALIASPMLELLYEQVRRAAYAERPSRLQSIFAVETLAEACRFQSQYGGAAIYKVSADIIFRGDMNLLHAGNSTLVSSWFAHQYWKGEAGPEAPFWEWLLKCPVNVGERVA</sequence>
<keyword evidence="2" id="KW-1185">Reference proteome</keyword>
<name>A0A1H3HW29_9GAMM</name>